<dbReference type="Gene3D" id="3.80.30.20">
    <property type="entry name" value="tm_1862 like domain"/>
    <property type="match status" value="1"/>
</dbReference>
<dbReference type="InterPro" id="IPR058240">
    <property type="entry name" value="rSAM_sf"/>
</dbReference>
<dbReference type="STRING" id="1515612.SKP52_05755"/>
<dbReference type="EMBL" id="CP009122">
    <property type="protein sequence ID" value="AJA08076.1"/>
    <property type="molecule type" value="Genomic_DNA"/>
</dbReference>
<dbReference type="InterPro" id="IPR034505">
    <property type="entry name" value="Coproporphyrinogen-III_oxidase"/>
</dbReference>
<feature type="binding site" evidence="17">
    <location>
        <position position="56"/>
    </location>
    <ligand>
        <name>[4Fe-4S] cluster</name>
        <dbReference type="ChEBI" id="CHEBI:49883"/>
        <note>4Fe-4S-S-AdoMet</note>
    </ligand>
</feature>
<comment type="function">
    <text evidence="13">Involved in the heme biosynthesis. Catalyzes the anaerobic oxidative decarboxylation of propionate groups of rings A and B of coproporphyrinogen III to yield the vinyl groups in protoporphyrinogen IX.</text>
</comment>
<keyword evidence="6 15" id="KW-0963">Cytoplasm</keyword>
<evidence type="ECO:0000256" key="17">
    <source>
        <dbReference type="PIRSR" id="PIRSR000167-2"/>
    </source>
</evidence>
<dbReference type="SFLD" id="SFLDG01065">
    <property type="entry name" value="anaerobic_coproporphyrinogen-I"/>
    <property type="match status" value="1"/>
</dbReference>
<dbReference type="PROSITE" id="PS51918">
    <property type="entry name" value="RADICAL_SAM"/>
    <property type="match status" value="1"/>
</dbReference>
<dbReference type="SMART" id="SM00729">
    <property type="entry name" value="Elp3"/>
    <property type="match status" value="1"/>
</dbReference>
<feature type="domain" description="Radical SAM core" evidence="18">
    <location>
        <begin position="41"/>
        <end position="274"/>
    </location>
</feature>
<dbReference type="InterPro" id="IPR006638">
    <property type="entry name" value="Elp3/MiaA/NifB-like_rSAM"/>
</dbReference>
<feature type="binding site" evidence="17">
    <location>
        <position position="60"/>
    </location>
    <ligand>
        <name>[4Fe-4S] cluster</name>
        <dbReference type="ChEBI" id="CHEBI:49883"/>
        <note>4Fe-4S-S-AdoMet</note>
    </ligand>
</feature>
<feature type="binding site" evidence="17">
    <location>
        <position position="63"/>
    </location>
    <ligand>
        <name>[4Fe-4S] cluster</name>
        <dbReference type="ChEBI" id="CHEBI:49883"/>
        <note>4Fe-4S-S-AdoMet</note>
    </ligand>
</feature>
<dbReference type="GO" id="GO:0005737">
    <property type="term" value="C:cytoplasm"/>
    <property type="evidence" value="ECO:0007669"/>
    <property type="project" value="UniProtKB-SubCell"/>
</dbReference>
<evidence type="ECO:0000256" key="7">
    <source>
        <dbReference type="ARBA" id="ARBA00022691"/>
    </source>
</evidence>
<dbReference type="Pfam" id="PF04055">
    <property type="entry name" value="Radical_SAM"/>
    <property type="match status" value="1"/>
</dbReference>
<evidence type="ECO:0000256" key="9">
    <source>
        <dbReference type="ARBA" id="ARBA00023002"/>
    </source>
</evidence>
<protein>
    <recommendedName>
        <fullName evidence="15">Coproporphyrinogen-III oxidase</fullName>
        <ecNumber evidence="15">1.3.98.3</ecNumber>
    </recommendedName>
</protein>
<comment type="similarity">
    <text evidence="3 15">Belongs to the anaerobic coproporphyrinogen-III oxidase family.</text>
</comment>
<dbReference type="InterPro" id="IPR023404">
    <property type="entry name" value="rSAM_horseshoe"/>
</dbReference>
<dbReference type="KEGG" id="sphk:SKP52_05755"/>
<comment type="pathway">
    <text evidence="2 15">Porphyrin-containing compound metabolism; protoporphyrin-IX biosynthesis; protoporphyrinogen-IX from coproporphyrinogen-III (AdoMet route): step 1/1.</text>
</comment>
<evidence type="ECO:0000256" key="1">
    <source>
        <dbReference type="ARBA" id="ARBA00004496"/>
    </source>
</evidence>
<dbReference type="Proteomes" id="UP000030907">
    <property type="component" value="Chromosome"/>
</dbReference>
<evidence type="ECO:0000256" key="6">
    <source>
        <dbReference type="ARBA" id="ARBA00022490"/>
    </source>
</evidence>
<dbReference type="PANTHER" id="PTHR13932">
    <property type="entry name" value="COPROPORPHYRINIGEN III OXIDASE"/>
    <property type="match status" value="1"/>
</dbReference>
<dbReference type="SUPFAM" id="SSF102114">
    <property type="entry name" value="Radical SAM enzymes"/>
    <property type="match status" value="1"/>
</dbReference>
<dbReference type="NCBIfam" id="TIGR00538">
    <property type="entry name" value="hemN"/>
    <property type="match status" value="1"/>
</dbReference>
<comment type="catalytic activity">
    <reaction evidence="14 15">
        <text>coproporphyrinogen III + 2 S-adenosyl-L-methionine = protoporphyrinogen IX + 2 5'-deoxyadenosine + 2 L-methionine + 2 CO2</text>
        <dbReference type="Rhea" id="RHEA:15425"/>
        <dbReference type="ChEBI" id="CHEBI:16526"/>
        <dbReference type="ChEBI" id="CHEBI:17319"/>
        <dbReference type="ChEBI" id="CHEBI:57307"/>
        <dbReference type="ChEBI" id="CHEBI:57309"/>
        <dbReference type="ChEBI" id="CHEBI:57844"/>
        <dbReference type="ChEBI" id="CHEBI:59789"/>
        <dbReference type="EC" id="1.3.98.3"/>
    </reaction>
</comment>
<evidence type="ECO:0000313" key="19">
    <source>
        <dbReference type="EMBL" id="AJA08076.1"/>
    </source>
</evidence>
<comment type="subcellular location">
    <subcellularLocation>
        <location evidence="1 15">Cytoplasm</location>
    </subcellularLocation>
</comment>
<evidence type="ECO:0000256" key="11">
    <source>
        <dbReference type="ARBA" id="ARBA00023014"/>
    </source>
</evidence>
<accession>A0A0A7PD91</accession>
<evidence type="ECO:0000256" key="14">
    <source>
        <dbReference type="ARBA" id="ARBA00048321"/>
    </source>
</evidence>
<evidence type="ECO:0000256" key="3">
    <source>
        <dbReference type="ARBA" id="ARBA00005493"/>
    </source>
</evidence>
<keyword evidence="10 15" id="KW-0408">Iron</keyword>
<feature type="binding site" evidence="16">
    <location>
        <position position="178"/>
    </location>
    <ligand>
        <name>S-adenosyl-L-methionine</name>
        <dbReference type="ChEBI" id="CHEBI:59789"/>
        <label>2</label>
    </ligand>
</feature>
<comment type="subunit">
    <text evidence="4">Monomer.</text>
</comment>
<keyword evidence="5 15" id="KW-0004">4Fe-4S</keyword>
<dbReference type="RefSeq" id="WP_039572703.1">
    <property type="nucleotide sequence ID" value="NZ_CP009122.1"/>
</dbReference>
<gene>
    <name evidence="19" type="ORF">SKP52_05755</name>
</gene>
<feature type="binding site" evidence="16">
    <location>
        <position position="107"/>
    </location>
    <ligand>
        <name>S-adenosyl-L-methionine</name>
        <dbReference type="ChEBI" id="CHEBI:59789"/>
        <label>1</label>
    </ligand>
</feature>
<feature type="binding site" evidence="16">
    <location>
        <position position="166"/>
    </location>
    <ligand>
        <name>S-adenosyl-L-methionine</name>
        <dbReference type="ChEBI" id="CHEBI:59789"/>
        <label>2</label>
    </ligand>
</feature>
<keyword evidence="7 15" id="KW-0949">S-adenosyl-L-methionine</keyword>
<feature type="binding site" evidence="16">
    <location>
        <position position="323"/>
    </location>
    <ligand>
        <name>S-adenosyl-L-methionine</name>
        <dbReference type="ChEBI" id="CHEBI:59789"/>
        <label>1</label>
    </ligand>
</feature>
<dbReference type="GO" id="GO:0051539">
    <property type="term" value="F:4 iron, 4 sulfur cluster binding"/>
    <property type="evidence" value="ECO:0007669"/>
    <property type="project" value="UniProtKB-KW"/>
</dbReference>
<keyword evidence="9 15" id="KW-0560">Oxidoreductase</keyword>
<dbReference type="GO" id="GO:0004109">
    <property type="term" value="F:coproporphyrinogen oxidase activity"/>
    <property type="evidence" value="ECO:0007669"/>
    <property type="project" value="InterPro"/>
</dbReference>
<dbReference type="InterPro" id="IPR007197">
    <property type="entry name" value="rSAM"/>
</dbReference>
<dbReference type="AlphaFoldDB" id="A0A0A7PD91"/>
<dbReference type="SFLD" id="SFLDS00029">
    <property type="entry name" value="Radical_SAM"/>
    <property type="match status" value="1"/>
</dbReference>
<evidence type="ECO:0000256" key="4">
    <source>
        <dbReference type="ARBA" id="ARBA00011245"/>
    </source>
</evidence>
<evidence type="ECO:0000259" key="18">
    <source>
        <dbReference type="PROSITE" id="PS51918"/>
    </source>
</evidence>
<dbReference type="InterPro" id="IPR004558">
    <property type="entry name" value="Coprogen_oxidase_HemN"/>
</dbReference>
<organism evidence="19 20">
    <name type="scientific">Sphingopyxis fribergensis</name>
    <dbReference type="NCBI Taxonomy" id="1515612"/>
    <lineage>
        <taxon>Bacteria</taxon>
        <taxon>Pseudomonadati</taxon>
        <taxon>Pseudomonadota</taxon>
        <taxon>Alphaproteobacteria</taxon>
        <taxon>Sphingomonadales</taxon>
        <taxon>Sphingomonadaceae</taxon>
        <taxon>Sphingopyxis</taxon>
    </lineage>
</organism>
<feature type="binding site" evidence="16">
    <location>
        <position position="237"/>
    </location>
    <ligand>
        <name>S-adenosyl-L-methionine</name>
        <dbReference type="ChEBI" id="CHEBI:59789"/>
        <label>2</label>
    </ligand>
</feature>
<evidence type="ECO:0000256" key="8">
    <source>
        <dbReference type="ARBA" id="ARBA00022723"/>
    </source>
</evidence>
<keyword evidence="8 15" id="KW-0479">Metal-binding</keyword>
<feature type="binding site" evidence="16">
    <location>
        <position position="50"/>
    </location>
    <ligand>
        <name>S-adenosyl-L-methionine</name>
        <dbReference type="ChEBI" id="CHEBI:59789"/>
        <label>1</label>
    </ligand>
</feature>
<dbReference type="HOGENOM" id="CLU_027579_3_0_5"/>
<reference evidence="19 20" key="1">
    <citation type="journal article" date="2015" name="Int. J. Syst. Evol. Microbiol.">
        <title>Description of Sphingopyxis fribergensis sp. nov. - a soil bacterium with the ability to degrade styrene and phenylacetic acid.</title>
        <authorList>
            <person name="Oelschlagel M."/>
            <person name="Ruckert C."/>
            <person name="Kalinowski J."/>
            <person name="Schmidt G."/>
            <person name="Schlomann M."/>
            <person name="Tischler D."/>
        </authorList>
    </citation>
    <scope>NUCLEOTIDE SEQUENCE [LARGE SCALE GENOMIC DNA]</scope>
    <source>
        <strain evidence="19 20">Kp5.2</strain>
    </source>
</reference>
<dbReference type="SFLD" id="SFLDG01082">
    <property type="entry name" value="B12-binding_domain_containing"/>
    <property type="match status" value="1"/>
</dbReference>
<evidence type="ECO:0000313" key="20">
    <source>
        <dbReference type="Proteomes" id="UP000030907"/>
    </source>
</evidence>
<keyword evidence="20" id="KW-1185">Reference proteome</keyword>
<keyword evidence="12 15" id="KW-0627">Porphyrin biosynthesis</keyword>
<evidence type="ECO:0000256" key="2">
    <source>
        <dbReference type="ARBA" id="ARBA00004785"/>
    </source>
</evidence>
<dbReference type="CDD" id="cd01335">
    <property type="entry name" value="Radical_SAM"/>
    <property type="match status" value="1"/>
</dbReference>
<sequence length="442" mass="48988">MWTYHPDLLAKPVPRYTSYPTAMEFDEAVGAADYGRALDAVEAATPVSLYVHIPFCESICWYCGCNTGASGRKQRLADYLTALRAEIAMVAKRLGGRGRIQRIAFGGGSPNAIAPVEFVRLLDRILTVFDAHRPDISIELDPRGFSAEWALVLAAAHVTRVSLGVQTFAPHIQQAIGRIQPLSHIERVVAGLRLRDIDAINFDLMYGLPGQTLADLDETLDETIRLAPSRISLFGYAHLPHMIPRQRQIDASNLPDHKLRFEQAWRGYERLTDAGYVAIGFDHFALPADPLAIAAREDRVNRNFQGFTEDDSPILVGIGASAISRFPDLLVQNEKRAGVYRDLIAAGQLTAVRGASIDAENRERGRIIKELLCQGSACLESGWLRPAQTALADYERLKILRWDDDRLVVEDDGLPYARLVSAQFDRSRGAIKQEDVAQMASI</sequence>
<dbReference type="PANTHER" id="PTHR13932:SF6">
    <property type="entry name" value="OXYGEN-INDEPENDENT COPROPORPHYRINOGEN III OXIDASE"/>
    <property type="match status" value="1"/>
</dbReference>
<evidence type="ECO:0000256" key="5">
    <source>
        <dbReference type="ARBA" id="ARBA00022485"/>
    </source>
</evidence>
<dbReference type="OrthoDB" id="9808022at2"/>
<feature type="binding site" evidence="16">
    <location>
        <position position="203"/>
    </location>
    <ligand>
        <name>S-adenosyl-L-methionine</name>
        <dbReference type="ChEBI" id="CHEBI:59789"/>
        <label>2</label>
    </ligand>
</feature>
<dbReference type="GO" id="GO:0051989">
    <property type="term" value="F:coproporphyrinogen dehydrogenase activity"/>
    <property type="evidence" value="ECO:0007669"/>
    <property type="project" value="UniProtKB-EC"/>
</dbReference>
<evidence type="ECO:0000256" key="12">
    <source>
        <dbReference type="ARBA" id="ARBA00023244"/>
    </source>
</evidence>
<proteinExistence type="inferred from homology"/>
<dbReference type="EC" id="1.3.98.3" evidence="15"/>
<dbReference type="GO" id="GO:0006782">
    <property type="term" value="P:protoporphyrinogen IX biosynthetic process"/>
    <property type="evidence" value="ECO:0007669"/>
    <property type="project" value="UniProtKB-UniPathway"/>
</dbReference>
<feature type="binding site" evidence="16">
    <location>
        <begin position="62"/>
        <end position="64"/>
    </location>
    <ligand>
        <name>S-adenosyl-L-methionine</name>
        <dbReference type="ChEBI" id="CHEBI:59789"/>
        <label>2</label>
    </ligand>
</feature>
<evidence type="ECO:0000256" key="13">
    <source>
        <dbReference type="ARBA" id="ARBA00024295"/>
    </source>
</evidence>
<evidence type="ECO:0000256" key="16">
    <source>
        <dbReference type="PIRSR" id="PIRSR000167-1"/>
    </source>
</evidence>
<name>A0A0A7PD91_9SPHN</name>
<evidence type="ECO:0000256" key="15">
    <source>
        <dbReference type="PIRNR" id="PIRNR000167"/>
    </source>
</evidence>
<feature type="binding site" evidence="16">
    <location>
        <position position="139"/>
    </location>
    <ligand>
        <name>S-adenosyl-L-methionine</name>
        <dbReference type="ChEBI" id="CHEBI:59789"/>
        <label>1</label>
    </ligand>
</feature>
<evidence type="ECO:0000256" key="10">
    <source>
        <dbReference type="ARBA" id="ARBA00023004"/>
    </source>
</evidence>
<comment type="cofactor">
    <cofactor evidence="15 17">
        <name>[4Fe-4S] cluster</name>
        <dbReference type="ChEBI" id="CHEBI:49883"/>
    </cofactor>
    <text evidence="15 17">Binds 1 [4Fe-4S] cluster. The cluster is coordinated with 3 cysteines and an exchangeable S-adenosyl-L-methionine.</text>
</comment>
<dbReference type="UniPathway" id="UPA00251">
    <property type="reaction ID" value="UER00323"/>
</dbReference>
<keyword evidence="11 15" id="KW-0411">Iron-sulfur</keyword>
<dbReference type="GO" id="GO:0046872">
    <property type="term" value="F:metal ion binding"/>
    <property type="evidence" value="ECO:0007669"/>
    <property type="project" value="UniProtKB-KW"/>
</dbReference>
<dbReference type="PIRSF" id="PIRSF000167">
    <property type="entry name" value="HemN"/>
    <property type="match status" value="1"/>
</dbReference>